<evidence type="ECO:0000256" key="1">
    <source>
        <dbReference type="ARBA" id="ARBA00022617"/>
    </source>
</evidence>
<evidence type="ECO:0000313" key="6">
    <source>
        <dbReference type="Proteomes" id="UP001295740"/>
    </source>
</evidence>
<dbReference type="PANTHER" id="PTHR10720">
    <property type="entry name" value="HEME OXYGENASE"/>
    <property type="match status" value="1"/>
</dbReference>
<reference evidence="5" key="1">
    <citation type="submission" date="2023-10" db="EMBL/GenBank/DDBJ databases">
        <authorList>
            <person name="Hackl T."/>
        </authorList>
    </citation>
    <scope>NUCLEOTIDE SEQUENCE</scope>
</reference>
<feature type="compositionally biased region" description="Polar residues" evidence="4">
    <location>
        <begin position="249"/>
        <end position="260"/>
    </location>
</feature>
<dbReference type="GO" id="GO:0004392">
    <property type="term" value="F:heme oxygenase (decyclizing) activity"/>
    <property type="evidence" value="ECO:0007669"/>
    <property type="project" value="InterPro"/>
</dbReference>
<dbReference type="AlphaFoldDB" id="A0AAI8YK46"/>
<dbReference type="GO" id="GO:0046872">
    <property type="term" value="F:metal ion binding"/>
    <property type="evidence" value="ECO:0007669"/>
    <property type="project" value="UniProtKB-KW"/>
</dbReference>
<comment type="caution">
    <text evidence="5">The sequence shown here is derived from an EMBL/GenBank/DDBJ whole genome shotgun (WGS) entry which is preliminary data.</text>
</comment>
<name>A0AAI8YK46_9PEZI</name>
<proteinExistence type="predicted"/>
<keyword evidence="3" id="KW-0408">Iron</keyword>
<dbReference type="Gene3D" id="1.20.910.10">
    <property type="entry name" value="Heme oxygenase-like"/>
    <property type="match status" value="1"/>
</dbReference>
<dbReference type="Proteomes" id="UP001295740">
    <property type="component" value="Unassembled WGS sequence"/>
</dbReference>
<dbReference type="PANTHER" id="PTHR10720:SF0">
    <property type="entry name" value="HEME OXYGENASE"/>
    <property type="match status" value="1"/>
</dbReference>
<sequence>MPSKTEENERSLSQLINIATRSVHTKLNKLVLARLPLALPPQADDASQYVSGLLHIAPIYISFESLWRTILDSPVSVEEASTEDTHVCAACDPAAAAKAPPASPDVHSAPDGNGLDAPHRPVICSRIHSLLAHLHLEGLQRSRALQDDLAALTGWSSRTLAEQLNDAAESPVLADFLRHTKSSVRANPHVLLAYAWVLYMALFSGGRFIRASLEGVDAAFWVPASAQHAEWPSHKAAINAAGNTITTVPCSSGSSSNAKSFHSHQQQSQQQPHEPNQQEEEQNQNHHPPLDFFRFATPDDGEDLKQTFKGRLAQSESLLTPAERDDVVQEARCIFEFMVCLCGELDDICGTDREAESGTAVGAGARAAGLLSLRSRDSVVVEKERRQLMEMARRVERERERERDREREGSGNGGGGGGGVAATLLLGRKGKGKGSGEGGVRFQG</sequence>
<feature type="compositionally biased region" description="Gly residues" evidence="4">
    <location>
        <begin position="410"/>
        <end position="420"/>
    </location>
</feature>
<protein>
    <submittedName>
        <fullName evidence="5">Uu.00g088960.m01.CDS01</fullName>
    </submittedName>
</protein>
<evidence type="ECO:0000313" key="5">
    <source>
        <dbReference type="EMBL" id="CAJ2507710.1"/>
    </source>
</evidence>
<evidence type="ECO:0000256" key="2">
    <source>
        <dbReference type="ARBA" id="ARBA00022723"/>
    </source>
</evidence>
<organism evidence="5 6">
    <name type="scientific">Anthostomella pinea</name>
    <dbReference type="NCBI Taxonomy" id="933095"/>
    <lineage>
        <taxon>Eukaryota</taxon>
        <taxon>Fungi</taxon>
        <taxon>Dikarya</taxon>
        <taxon>Ascomycota</taxon>
        <taxon>Pezizomycotina</taxon>
        <taxon>Sordariomycetes</taxon>
        <taxon>Xylariomycetidae</taxon>
        <taxon>Xylariales</taxon>
        <taxon>Xylariaceae</taxon>
        <taxon>Anthostomella</taxon>
    </lineage>
</organism>
<dbReference type="Pfam" id="PF01126">
    <property type="entry name" value="Heme_oxygenase"/>
    <property type="match status" value="1"/>
</dbReference>
<feature type="compositionally biased region" description="Low complexity" evidence="4">
    <location>
        <begin position="263"/>
        <end position="275"/>
    </location>
</feature>
<feature type="compositionally biased region" description="Gly residues" evidence="4">
    <location>
        <begin position="433"/>
        <end position="444"/>
    </location>
</feature>
<accession>A0AAI8YK46</accession>
<dbReference type="CDD" id="cd19165">
    <property type="entry name" value="HemeO"/>
    <property type="match status" value="1"/>
</dbReference>
<dbReference type="InterPro" id="IPR002051">
    <property type="entry name" value="Haem_Oase"/>
</dbReference>
<dbReference type="EMBL" id="CAUWAG010000010">
    <property type="protein sequence ID" value="CAJ2507710.1"/>
    <property type="molecule type" value="Genomic_DNA"/>
</dbReference>
<keyword evidence="6" id="KW-1185">Reference proteome</keyword>
<gene>
    <name evidence="5" type="ORF">KHLLAP_LOCUS8178</name>
</gene>
<dbReference type="InterPro" id="IPR016084">
    <property type="entry name" value="Haem_Oase-like_multi-hlx"/>
</dbReference>
<feature type="compositionally biased region" description="Basic and acidic residues" evidence="4">
    <location>
        <begin position="392"/>
        <end position="409"/>
    </location>
</feature>
<feature type="region of interest" description="Disordered" evidence="4">
    <location>
        <begin position="249"/>
        <end position="296"/>
    </location>
</feature>
<feature type="region of interest" description="Disordered" evidence="4">
    <location>
        <begin position="392"/>
        <end position="444"/>
    </location>
</feature>
<evidence type="ECO:0000256" key="3">
    <source>
        <dbReference type="ARBA" id="ARBA00023004"/>
    </source>
</evidence>
<evidence type="ECO:0000256" key="4">
    <source>
        <dbReference type="SAM" id="MobiDB-lite"/>
    </source>
</evidence>
<keyword evidence="1" id="KW-0349">Heme</keyword>
<keyword evidence="2" id="KW-0479">Metal-binding</keyword>
<dbReference type="GO" id="GO:0006788">
    <property type="term" value="P:heme oxidation"/>
    <property type="evidence" value="ECO:0007669"/>
    <property type="project" value="InterPro"/>
</dbReference>
<dbReference type="InterPro" id="IPR016053">
    <property type="entry name" value="Haem_Oase-like"/>
</dbReference>
<dbReference type="SUPFAM" id="SSF48613">
    <property type="entry name" value="Heme oxygenase-like"/>
    <property type="match status" value="1"/>
</dbReference>